<name>A0A382LS41_9ZZZZ</name>
<dbReference type="AlphaFoldDB" id="A0A382LS41"/>
<dbReference type="EMBL" id="UINC01088748">
    <property type="protein sequence ID" value="SVC39243.1"/>
    <property type="molecule type" value="Genomic_DNA"/>
</dbReference>
<gene>
    <name evidence="1" type="ORF">METZ01_LOCUS292097</name>
</gene>
<dbReference type="Gene3D" id="2.60.120.620">
    <property type="entry name" value="q2cbj1_9rhob like domain"/>
    <property type="match status" value="1"/>
</dbReference>
<dbReference type="PANTHER" id="PTHR20883:SF48">
    <property type="entry name" value="ECTOINE DIOXYGENASE"/>
    <property type="match status" value="1"/>
</dbReference>
<dbReference type="InterPro" id="IPR008775">
    <property type="entry name" value="Phytyl_CoA_dOase-like"/>
</dbReference>
<feature type="non-terminal residue" evidence="1">
    <location>
        <position position="261"/>
    </location>
</feature>
<dbReference type="PANTHER" id="PTHR20883">
    <property type="entry name" value="PHYTANOYL-COA DIOXYGENASE DOMAIN CONTAINING 1"/>
    <property type="match status" value="1"/>
</dbReference>
<dbReference type="Pfam" id="PF05721">
    <property type="entry name" value="PhyH"/>
    <property type="match status" value="1"/>
</dbReference>
<accession>A0A382LS41</accession>
<sequence>MIKHNEVDRSFDCNPNLTDSQVLEFCHNGFLVLEGVVDNETNQLTCAYLNGEVPSNPSFVPEGFTNEDLDRIRNSHEPSTLLLEGWFIENVLLNSQLAGALRSLLGKNVGLPVLVSKHTTECPSPAQGWHHDADHIFGPELNFLEVFYYPQDTPEEMGPTEVVPGSHVTRTHREMEDKGVSAAGPAGTLSIHSQSILHRKGESTATGTRHMLKYDYWRTVSPQRDWIVEPAFDFQKAHYGHHGIARYIAHMFYWLCGKGEE</sequence>
<organism evidence="1">
    <name type="scientific">marine metagenome</name>
    <dbReference type="NCBI Taxonomy" id="408172"/>
    <lineage>
        <taxon>unclassified sequences</taxon>
        <taxon>metagenomes</taxon>
        <taxon>ecological metagenomes</taxon>
    </lineage>
</organism>
<dbReference type="SUPFAM" id="SSF51197">
    <property type="entry name" value="Clavaminate synthase-like"/>
    <property type="match status" value="1"/>
</dbReference>
<reference evidence="1" key="1">
    <citation type="submission" date="2018-05" db="EMBL/GenBank/DDBJ databases">
        <authorList>
            <person name="Lanie J.A."/>
            <person name="Ng W.-L."/>
            <person name="Kazmierczak K.M."/>
            <person name="Andrzejewski T.M."/>
            <person name="Davidsen T.M."/>
            <person name="Wayne K.J."/>
            <person name="Tettelin H."/>
            <person name="Glass J.I."/>
            <person name="Rusch D."/>
            <person name="Podicherti R."/>
            <person name="Tsui H.-C.T."/>
            <person name="Winkler M.E."/>
        </authorList>
    </citation>
    <scope>NUCLEOTIDE SEQUENCE</scope>
</reference>
<evidence type="ECO:0008006" key="2">
    <source>
        <dbReference type="Google" id="ProtNLM"/>
    </source>
</evidence>
<dbReference type="GO" id="GO:0046872">
    <property type="term" value="F:metal ion binding"/>
    <property type="evidence" value="ECO:0007669"/>
    <property type="project" value="UniProtKB-ARBA"/>
</dbReference>
<proteinExistence type="predicted"/>
<evidence type="ECO:0000313" key="1">
    <source>
        <dbReference type="EMBL" id="SVC39243.1"/>
    </source>
</evidence>
<dbReference type="GO" id="GO:0016491">
    <property type="term" value="F:oxidoreductase activity"/>
    <property type="evidence" value="ECO:0007669"/>
    <property type="project" value="UniProtKB-ARBA"/>
</dbReference>
<protein>
    <recommendedName>
        <fullName evidence="2">Phytanoyl-CoA dioxygenase family protein</fullName>
    </recommendedName>
</protein>